<dbReference type="Pfam" id="PF00931">
    <property type="entry name" value="NB-ARC"/>
    <property type="match status" value="1"/>
</dbReference>
<dbReference type="GO" id="GO:0006952">
    <property type="term" value="P:defense response"/>
    <property type="evidence" value="ECO:0007669"/>
    <property type="project" value="UniProtKB-KW"/>
</dbReference>
<name>A0A8T0CUR5_CORYI</name>
<evidence type="ECO:0000259" key="5">
    <source>
        <dbReference type="PROSITE" id="PS50104"/>
    </source>
</evidence>
<dbReference type="InterPro" id="IPR000157">
    <property type="entry name" value="TIR_dom"/>
</dbReference>
<dbReference type="InterPro" id="IPR058192">
    <property type="entry name" value="WHD_ROQ1-like"/>
</dbReference>
<dbReference type="SUPFAM" id="SSF46785">
    <property type="entry name" value="Winged helix' DNA-binding domain"/>
    <property type="match status" value="1"/>
</dbReference>
<keyword evidence="3" id="KW-0611">Plant defense</keyword>
<evidence type="ECO:0000256" key="3">
    <source>
        <dbReference type="ARBA" id="ARBA00022821"/>
    </source>
</evidence>
<dbReference type="GO" id="GO:0043531">
    <property type="term" value="F:ADP binding"/>
    <property type="evidence" value="ECO:0007669"/>
    <property type="project" value="InterPro"/>
</dbReference>
<protein>
    <recommendedName>
        <fullName evidence="5">TIR domain-containing protein</fullName>
    </recommendedName>
</protein>
<dbReference type="InterPro" id="IPR003593">
    <property type="entry name" value="AAA+_ATPase"/>
</dbReference>
<evidence type="ECO:0000256" key="1">
    <source>
        <dbReference type="ARBA" id="ARBA00022614"/>
    </source>
</evidence>
<dbReference type="Gramene" id="rna-gnl|WGS:JABURB|Cocit.L0340.1">
    <property type="protein sequence ID" value="cds-KAF7849735.1"/>
    <property type="gene ID" value="gene-BT93_L0340"/>
</dbReference>
<dbReference type="Pfam" id="PF23282">
    <property type="entry name" value="WHD_ROQ1"/>
    <property type="match status" value="1"/>
</dbReference>
<evidence type="ECO:0000313" key="6">
    <source>
        <dbReference type="EMBL" id="KAF7849735.1"/>
    </source>
</evidence>
<feature type="domain" description="TIR" evidence="5">
    <location>
        <begin position="12"/>
        <end position="178"/>
    </location>
</feature>
<dbReference type="InterPro" id="IPR042197">
    <property type="entry name" value="Apaf_helical"/>
</dbReference>
<dbReference type="InterPro" id="IPR035897">
    <property type="entry name" value="Toll_tir_struct_dom_sf"/>
</dbReference>
<dbReference type="SUPFAM" id="SSF52058">
    <property type="entry name" value="L domain-like"/>
    <property type="match status" value="1"/>
</dbReference>
<dbReference type="InterPro" id="IPR058546">
    <property type="entry name" value="RPS4B/Roq1-like_LRR"/>
</dbReference>
<dbReference type="InterPro" id="IPR027417">
    <property type="entry name" value="P-loop_NTPase"/>
</dbReference>
<dbReference type="InterPro" id="IPR002182">
    <property type="entry name" value="NB-ARC"/>
</dbReference>
<dbReference type="Gene3D" id="3.40.50.10140">
    <property type="entry name" value="Toll/interleukin-1 receptor homology (TIR) domain"/>
    <property type="match status" value="1"/>
</dbReference>
<dbReference type="Gene3D" id="3.80.10.10">
    <property type="entry name" value="Ribonuclease Inhibitor"/>
    <property type="match status" value="2"/>
</dbReference>
<evidence type="ECO:0000313" key="7">
    <source>
        <dbReference type="Proteomes" id="UP000806378"/>
    </source>
</evidence>
<dbReference type="SUPFAM" id="SSF52540">
    <property type="entry name" value="P-loop containing nucleoside triphosphate hydrolases"/>
    <property type="match status" value="1"/>
</dbReference>
<reference evidence="6" key="1">
    <citation type="submission" date="2020-05" db="EMBL/GenBank/DDBJ databases">
        <title>WGS assembly of Corymbia citriodora subspecies variegata.</title>
        <authorList>
            <person name="Barry K."/>
            <person name="Hundley H."/>
            <person name="Shu S."/>
            <person name="Jenkins J."/>
            <person name="Grimwood J."/>
            <person name="Baten A."/>
        </authorList>
    </citation>
    <scope>NUCLEOTIDE SEQUENCE</scope>
    <source>
        <strain evidence="6">CV2-018</strain>
    </source>
</reference>
<dbReference type="PRINTS" id="PR00364">
    <property type="entry name" value="DISEASERSIST"/>
</dbReference>
<dbReference type="Gene3D" id="3.40.50.300">
    <property type="entry name" value="P-loop containing nucleotide triphosphate hydrolases"/>
    <property type="match status" value="1"/>
</dbReference>
<dbReference type="EMBL" id="MU089710">
    <property type="protein sequence ID" value="KAF7849735.1"/>
    <property type="molecule type" value="Genomic_DNA"/>
</dbReference>
<dbReference type="InterPro" id="IPR044974">
    <property type="entry name" value="Disease_R_plants"/>
</dbReference>
<dbReference type="Pfam" id="PF23286">
    <property type="entry name" value="LRR_13"/>
    <property type="match status" value="1"/>
</dbReference>
<keyword evidence="1" id="KW-0433">Leucine-rich repeat</keyword>
<dbReference type="Pfam" id="PF01582">
    <property type="entry name" value="TIR"/>
    <property type="match status" value="1"/>
</dbReference>
<dbReference type="SUPFAM" id="SSF52200">
    <property type="entry name" value="Toll/Interleukin receptor TIR domain"/>
    <property type="match status" value="1"/>
</dbReference>
<dbReference type="GO" id="GO:0007165">
    <property type="term" value="P:signal transduction"/>
    <property type="evidence" value="ECO:0007669"/>
    <property type="project" value="InterPro"/>
</dbReference>
<dbReference type="PANTHER" id="PTHR11017">
    <property type="entry name" value="LEUCINE-RICH REPEAT-CONTAINING PROTEIN"/>
    <property type="match status" value="1"/>
</dbReference>
<evidence type="ECO:0000256" key="2">
    <source>
        <dbReference type="ARBA" id="ARBA00022737"/>
    </source>
</evidence>
<evidence type="ECO:0000256" key="4">
    <source>
        <dbReference type="ARBA" id="ARBA00023027"/>
    </source>
</evidence>
<keyword evidence="4" id="KW-0520">NAD</keyword>
<dbReference type="InterPro" id="IPR032675">
    <property type="entry name" value="LRR_dom_sf"/>
</dbReference>
<accession>A0A8T0CUR5</accession>
<dbReference type="Proteomes" id="UP000806378">
    <property type="component" value="Unassembled WGS sequence"/>
</dbReference>
<dbReference type="PROSITE" id="PS50104">
    <property type="entry name" value="TIR"/>
    <property type="match status" value="1"/>
</dbReference>
<dbReference type="PROSITE" id="PS51450">
    <property type="entry name" value="LRR"/>
    <property type="match status" value="1"/>
</dbReference>
<sequence length="1032" mass="116967">MSSSSSSSEAKWLFDVFLSFRGQDVRHGFLADLHRCLLHGGINAYIDSEDLRPGDQISPALKKAIKESRIAVLVFSENYASSRWCLDELVKVMECKRLKGQLVLPVFYRVGPMAIRWQTESYGKALARHEERLGKDSERVKKWREALFEAANLSGWHYDNGDDTKFIESIVKEISTIVGRVPLKVAKFPIGVDCRVENVKSLLSMDSDDVRMIGIWGTGGVGKTTISKAVYNSIADQFNGCSFLANVRETSSRPDGLVHLQKKLLSQILWKKTLAVLNVDGGANLIRDRLRYRKILLVLDDVDHRDQLNALAGELEWFGKGSRIIITTRDKHVLTSHGIDHVYEVKPLDQGEAFELLSSYAFPGNQMKDISKDLIHNILGYANGLPLAIVVLGPFLCGRSGREWESTLENLAKSPNKDINSVFKISFDALEDNEKDIFLDIACFFKGGYRDYVTRVLDGCGLKTSIGIPILIERSLVTIEDKSTVQMHDLIQLMGQDVVKKECMKDPGKRSRLWCYDDVFEVLSEATGTDDVKGIVLRLSKQEELDISPNAFTRMRRLKLLIISNAQISGGPVYLPNDLRWLEWPGCPLSTPVCVPKKLVCFDVHNSCIVEFGGNLKDFRKMKFINFRDCQSMICMPDLNCTPNLEELNLSGCKNLKLAHESIANHNKLQFLDLSGCSKLHHLTDVLQSKNLRHLNLNHCSKLRRFPDIPEKIEGIKTLNLESTSIEELPASIENLVSLERMDLMWCQKLAILPPSIYWLPNLAILNLRSCSKLIKFPKMEEDSSGPLLKTGFPKLNFLDLSGCNLSEVEFLENQLCFPFLSALWLSRNNFTYLPTCGQLNNLVSLDVSYCQQLQEIVKIPGQLRDLRANSCESLSKIPFDICREMPKWLLPNKEGSISFMASKELYEKFLGLAFCVAFRVEEGKKDVEFQLLANVNGKPMGEKSRTFTSMDFNHVYIECRKPKQVWEVDAFGLNDWGHFQFSIISSGERFDGEIVKKFGFRLICKPLEKDLEVFLQDDQLLDPALLYEVCD</sequence>
<dbReference type="OrthoDB" id="1357022at2759"/>
<comment type="caution">
    <text evidence="6">The sequence shown here is derived from an EMBL/GenBank/DDBJ whole genome shotgun (WGS) entry which is preliminary data.</text>
</comment>
<dbReference type="PANTHER" id="PTHR11017:SF570">
    <property type="entry name" value="DISEASE RESISTANCE PROTEIN (TIR-NBS CLASS)-RELATED"/>
    <property type="match status" value="1"/>
</dbReference>
<dbReference type="FunFam" id="3.40.50.10140:FF:000007">
    <property type="entry name" value="Disease resistance protein (TIR-NBS-LRR class)"/>
    <property type="match status" value="1"/>
</dbReference>
<organism evidence="6 7">
    <name type="scientific">Corymbia citriodora subsp. variegata</name>
    <dbReference type="NCBI Taxonomy" id="360336"/>
    <lineage>
        <taxon>Eukaryota</taxon>
        <taxon>Viridiplantae</taxon>
        <taxon>Streptophyta</taxon>
        <taxon>Embryophyta</taxon>
        <taxon>Tracheophyta</taxon>
        <taxon>Spermatophyta</taxon>
        <taxon>Magnoliopsida</taxon>
        <taxon>eudicotyledons</taxon>
        <taxon>Gunneridae</taxon>
        <taxon>Pentapetalae</taxon>
        <taxon>rosids</taxon>
        <taxon>malvids</taxon>
        <taxon>Myrtales</taxon>
        <taxon>Myrtaceae</taxon>
        <taxon>Myrtoideae</taxon>
        <taxon>Eucalypteae</taxon>
        <taxon>Corymbia</taxon>
    </lineage>
</organism>
<keyword evidence="7" id="KW-1185">Reference proteome</keyword>
<dbReference type="Gene3D" id="1.10.8.430">
    <property type="entry name" value="Helical domain of apoptotic protease-activating factors"/>
    <property type="match status" value="1"/>
</dbReference>
<dbReference type="AlphaFoldDB" id="A0A8T0CUR5"/>
<keyword evidence="2" id="KW-0677">Repeat</keyword>
<proteinExistence type="predicted"/>
<dbReference type="SMART" id="SM00382">
    <property type="entry name" value="AAA"/>
    <property type="match status" value="1"/>
</dbReference>
<dbReference type="SMART" id="SM00255">
    <property type="entry name" value="TIR"/>
    <property type="match status" value="1"/>
</dbReference>
<dbReference type="InterPro" id="IPR036390">
    <property type="entry name" value="WH_DNA-bd_sf"/>
</dbReference>
<dbReference type="InterPro" id="IPR001611">
    <property type="entry name" value="Leu-rich_rpt"/>
</dbReference>
<gene>
    <name evidence="6" type="ORF">BT93_L0340</name>
</gene>